<protein>
    <recommendedName>
        <fullName evidence="5">Urease accessory protein UreE</fullName>
    </recommendedName>
</protein>
<evidence type="ECO:0000256" key="1">
    <source>
        <dbReference type="ARBA" id="ARBA00004496"/>
    </source>
</evidence>
<evidence type="ECO:0000256" key="4">
    <source>
        <dbReference type="ARBA" id="ARBA00023186"/>
    </source>
</evidence>
<dbReference type="Pfam" id="PF02814">
    <property type="entry name" value="UreE_N"/>
    <property type="match status" value="1"/>
</dbReference>
<evidence type="ECO:0000256" key="3">
    <source>
        <dbReference type="ARBA" id="ARBA00022596"/>
    </source>
</evidence>
<dbReference type="AlphaFoldDB" id="A0A1Q2LJ13"/>
<keyword evidence="4 5" id="KW-0143">Chaperone</keyword>
<evidence type="ECO:0000313" key="8">
    <source>
        <dbReference type="Proteomes" id="UP000188298"/>
    </source>
</evidence>
<evidence type="ECO:0000259" key="6">
    <source>
        <dbReference type="SMART" id="SM00988"/>
    </source>
</evidence>
<dbReference type="Gene3D" id="3.30.70.790">
    <property type="entry name" value="UreE, C-terminal domain"/>
    <property type="match status" value="1"/>
</dbReference>
<dbReference type="GO" id="GO:0006457">
    <property type="term" value="P:protein folding"/>
    <property type="evidence" value="ECO:0007669"/>
    <property type="project" value="InterPro"/>
</dbReference>
<dbReference type="SMART" id="SM00988">
    <property type="entry name" value="UreE_N"/>
    <property type="match status" value="1"/>
</dbReference>
<feature type="domain" description="UreE urease accessory N-terminal" evidence="6">
    <location>
        <begin position="6"/>
        <end position="71"/>
    </location>
</feature>
<dbReference type="InterPro" id="IPR007864">
    <property type="entry name" value="UreE_C_dom"/>
</dbReference>
<reference evidence="7 8" key="1">
    <citation type="submission" date="2017-02" db="EMBL/GenBank/DDBJ databases">
        <title>Whole genome sequencing of Helicobacter bilis strain AAQJH.</title>
        <authorList>
            <person name="Conlan S."/>
            <person name="Thomas P.J."/>
            <person name="Mullikin J."/>
            <person name="Palmore T.N."/>
            <person name="Frank K.M."/>
            <person name="Segre J.A."/>
        </authorList>
    </citation>
    <scope>NUCLEOTIDE SEQUENCE [LARGE SCALE GENOMIC DNA]</scope>
    <source>
        <strain evidence="7 8">AAQJH</strain>
    </source>
</reference>
<evidence type="ECO:0000256" key="5">
    <source>
        <dbReference type="HAMAP-Rule" id="MF_00822"/>
    </source>
</evidence>
<dbReference type="GO" id="GO:0065003">
    <property type="term" value="P:protein-containing complex assembly"/>
    <property type="evidence" value="ECO:0007669"/>
    <property type="project" value="InterPro"/>
</dbReference>
<gene>
    <name evidence="5" type="primary">ureE</name>
    <name evidence="7" type="ORF">XJ32_07295</name>
</gene>
<evidence type="ECO:0000256" key="2">
    <source>
        <dbReference type="ARBA" id="ARBA00022490"/>
    </source>
</evidence>
<dbReference type="GO" id="GO:0019627">
    <property type="term" value="P:urea metabolic process"/>
    <property type="evidence" value="ECO:0007669"/>
    <property type="project" value="InterPro"/>
</dbReference>
<dbReference type="CDD" id="cd00571">
    <property type="entry name" value="UreE"/>
    <property type="match status" value="1"/>
</dbReference>
<dbReference type="GO" id="GO:0016151">
    <property type="term" value="F:nickel cation binding"/>
    <property type="evidence" value="ECO:0007669"/>
    <property type="project" value="UniProtKB-UniRule"/>
</dbReference>
<keyword evidence="2 5" id="KW-0963">Cytoplasm</keyword>
<keyword evidence="3 5" id="KW-0533">Nickel</keyword>
<dbReference type="EMBL" id="CP019645">
    <property type="protein sequence ID" value="AQQ59922.1"/>
    <property type="molecule type" value="Genomic_DNA"/>
</dbReference>
<dbReference type="GO" id="GO:0005737">
    <property type="term" value="C:cytoplasm"/>
    <property type="evidence" value="ECO:0007669"/>
    <property type="project" value="UniProtKB-SubCell"/>
</dbReference>
<dbReference type="Pfam" id="PF05194">
    <property type="entry name" value="UreE_C"/>
    <property type="match status" value="1"/>
</dbReference>
<name>A0A1Q2LJ13_9HELI</name>
<dbReference type="GO" id="GO:0051082">
    <property type="term" value="F:unfolded protein binding"/>
    <property type="evidence" value="ECO:0007669"/>
    <property type="project" value="UniProtKB-UniRule"/>
</dbReference>
<accession>A0A1Q2LJ13</accession>
<dbReference type="Gene3D" id="2.60.260.20">
    <property type="entry name" value="Urease metallochaperone UreE, N-terminal domain"/>
    <property type="match status" value="1"/>
</dbReference>
<dbReference type="KEGG" id="hbl:XJ32_07295"/>
<dbReference type="PIRSF" id="PIRSF036402">
    <property type="entry name" value="Ureas_acces_UreE"/>
    <property type="match status" value="1"/>
</dbReference>
<comment type="similarity">
    <text evidence="5">Belongs to the UreE family.</text>
</comment>
<sequence length="170" mass="19640">MIIAEILGNLRDIKETDIHIDSINIEWFNTRKRIARYTSQSGIDIALKFEKPLTIGLNHGDIVFRDEKSIIAISILPTHILNIYAKTELDIARLCYEIGNYHLPLFLGENAFHFRTPFEIPLQRVLDRYNIFYKEEEGILDSKDRLQASLIAPEPSLKIANDFKVIVNSK</sequence>
<evidence type="ECO:0000313" key="7">
    <source>
        <dbReference type="EMBL" id="AQQ59922.1"/>
    </source>
</evidence>
<dbReference type="SUPFAM" id="SSF69287">
    <property type="entry name" value="Urease metallochaperone UreE, N-terminal domain"/>
    <property type="match status" value="1"/>
</dbReference>
<comment type="subcellular location">
    <subcellularLocation>
        <location evidence="1 5">Cytoplasm</location>
    </subcellularLocation>
</comment>
<dbReference type="HAMAP" id="MF_00822">
    <property type="entry name" value="UreE"/>
    <property type="match status" value="1"/>
</dbReference>
<organism evidence="7 8">
    <name type="scientific">Helicobacter bilis</name>
    <dbReference type="NCBI Taxonomy" id="37372"/>
    <lineage>
        <taxon>Bacteria</taxon>
        <taxon>Pseudomonadati</taxon>
        <taxon>Campylobacterota</taxon>
        <taxon>Epsilonproteobacteria</taxon>
        <taxon>Campylobacterales</taxon>
        <taxon>Helicobacteraceae</taxon>
        <taxon>Helicobacter</taxon>
    </lineage>
</organism>
<dbReference type="InterPro" id="IPR012406">
    <property type="entry name" value="UreE"/>
</dbReference>
<proteinExistence type="inferred from homology"/>
<dbReference type="Proteomes" id="UP000188298">
    <property type="component" value="Chromosome"/>
</dbReference>
<comment type="function">
    <text evidence="5">Involved in urease metallocenter assembly. Binds nickel. Probably functions as a nickel donor during metallocenter assembly.</text>
</comment>
<dbReference type="InterPro" id="IPR036118">
    <property type="entry name" value="UreE_N_sf"/>
</dbReference>
<dbReference type="InterPro" id="IPR004029">
    <property type="entry name" value="UreE_N"/>
</dbReference>
<dbReference type="SUPFAM" id="SSF69737">
    <property type="entry name" value="Urease metallochaperone UreE, C-terminal domain"/>
    <property type="match status" value="1"/>
</dbReference>